<comment type="caution">
    <text evidence="2">The sequence shown here is derived from an EMBL/GenBank/DDBJ whole genome shotgun (WGS) entry which is preliminary data.</text>
</comment>
<gene>
    <name evidence="2" type="ORF">DT076_11125</name>
</gene>
<feature type="transmembrane region" description="Helical" evidence="1">
    <location>
        <begin position="140"/>
        <end position="162"/>
    </location>
</feature>
<keyword evidence="1" id="KW-0472">Membrane</keyword>
<accession>A0A367YV67</accession>
<feature type="transmembrane region" description="Helical" evidence="1">
    <location>
        <begin position="111"/>
        <end position="128"/>
    </location>
</feature>
<reference evidence="2 3" key="1">
    <citation type="submission" date="2018-07" db="EMBL/GenBank/DDBJ databases">
        <title>Desertimonas flava gen. nov. sp. nov.</title>
        <authorList>
            <person name="Liu S."/>
        </authorList>
    </citation>
    <scope>NUCLEOTIDE SEQUENCE [LARGE SCALE GENOMIC DNA]</scope>
    <source>
        <strain evidence="2 3">16Sb5-5</strain>
    </source>
</reference>
<sequence length="222" mass="23952">MAVLRRARPRTDGPTLVAVVLWRTLVACCAWAGVLLSLVPGGWETLRYFTVVSNLCGAVAVTAALLTPAVLRGASETRWGVLRGAATTYLTITLLVHASLLGGGYPTTGGLLTHLLTPLLLIADWLLVGRNQHLPWWTPLAWLVVPVGYLVGYVAGGEALYAFLDPTARDFGDWVLVLTAAFLCTGYLWWGVGRLRALRWPPPVVAGDGRPVPVTRSSTREE</sequence>
<dbReference type="InterPro" id="IPR049713">
    <property type="entry name" value="Pr6Pr-like"/>
</dbReference>
<evidence type="ECO:0000313" key="3">
    <source>
        <dbReference type="Proteomes" id="UP000252770"/>
    </source>
</evidence>
<dbReference type="NCBIfam" id="NF038065">
    <property type="entry name" value="Pr6Pr"/>
    <property type="match status" value="1"/>
</dbReference>
<protein>
    <submittedName>
        <fullName evidence="2">Uncharacterized protein</fullName>
    </submittedName>
</protein>
<dbReference type="EMBL" id="QOUI01000006">
    <property type="protein sequence ID" value="RCK69429.1"/>
    <property type="molecule type" value="Genomic_DNA"/>
</dbReference>
<keyword evidence="1" id="KW-1133">Transmembrane helix</keyword>
<feature type="transmembrane region" description="Helical" evidence="1">
    <location>
        <begin position="86"/>
        <end position="105"/>
    </location>
</feature>
<evidence type="ECO:0000256" key="1">
    <source>
        <dbReference type="SAM" id="Phobius"/>
    </source>
</evidence>
<feature type="transmembrane region" description="Helical" evidence="1">
    <location>
        <begin position="174"/>
        <end position="192"/>
    </location>
</feature>
<name>A0A367YV67_9ACTN</name>
<dbReference type="Proteomes" id="UP000252770">
    <property type="component" value="Unassembled WGS sequence"/>
</dbReference>
<dbReference type="AlphaFoldDB" id="A0A367YV67"/>
<feature type="transmembrane region" description="Helical" evidence="1">
    <location>
        <begin position="20"/>
        <end position="39"/>
    </location>
</feature>
<proteinExistence type="predicted"/>
<evidence type="ECO:0000313" key="2">
    <source>
        <dbReference type="EMBL" id="RCK69429.1"/>
    </source>
</evidence>
<keyword evidence="1" id="KW-0812">Transmembrane</keyword>
<organism evidence="2 3">
    <name type="scientific">Desertihabitans brevis</name>
    <dbReference type="NCBI Taxonomy" id="2268447"/>
    <lineage>
        <taxon>Bacteria</taxon>
        <taxon>Bacillati</taxon>
        <taxon>Actinomycetota</taxon>
        <taxon>Actinomycetes</taxon>
        <taxon>Propionibacteriales</taxon>
        <taxon>Propionibacteriaceae</taxon>
        <taxon>Desertihabitans</taxon>
    </lineage>
</organism>
<keyword evidence="3" id="KW-1185">Reference proteome</keyword>
<feature type="transmembrane region" description="Helical" evidence="1">
    <location>
        <begin position="51"/>
        <end position="74"/>
    </location>
</feature>